<name>A0ABM8TSK8_9BURK</name>
<dbReference type="EMBL" id="CAJPVI010000057">
    <property type="protein sequence ID" value="CAG2159309.1"/>
    <property type="molecule type" value="Genomic_DNA"/>
</dbReference>
<protein>
    <recommendedName>
        <fullName evidence="1">FAS1-like dehydratase domain-containing protein</fullName>
    </recommendedName>
</protein>
<dbReference type="Gene3D" id="3.10.129.10">
    <property type="entry name" value="Hotdog Thioesterase"/>
    <property type="match status" value="1"/>
</dbReference>
<evidence type="ECO:0000259" key="1">
    <source>
        <dbReference type="Pfam" id="PF13452"/>
    </source>
</evidence>
<proteinExistence type="predicted"/>
<keyword evidence="3" id="KW-1185">Reference proteome</keyword>
<organism evidence="2 3">
    <name type="scientific">Cupriavidus numazuensis</name>
    <dbReference type="NCBI Taxonomy" id="221992"/>
    <lineage>
        <taxon>Bacteria</taxon>
        <taxon>Pseudomonadati</taxon>
        <taxon>Pseudomonadota</taxon>
        <taxon>Betaproteobacteria</taxon>
        <taxon>Burkholderiales</taxon>
        <taxon>Burkholderiaceae</taxon>
        <taxon>Cupriavidus</taxon>
    </lineage>
</organism>
<evidence type="ECO:0000313" key="2">
    <source>
        <dbReference type="EMBL" id="CAG2159309.1"/>
    </source>
</evidence>
<evidence type="ECO:0000313" key="3">
    <source>
        <dbReference type="Proteomes" id="UP000672657"/>
    </source>
</evidence>
<dbReference type="InterPro" id="IPR029069">
    <property type="entry name" value="HotDog_dom_sf"/>
</dbReference>
<dbReference type="SUPFAM" id="SSF54637">
    <property type="entry name" value="Thioesterase/thiol ester dehydrase-isomerase"/>
    <property type="match status" value="1"/>
</dbReference>
<gene>
    <name evidence="2" type="ORF">LMG26411_06604</name>
</gene>
<dbReference type="RefSeq" id="WP_211957426.1">
    <property type="nucleotide sequence ID" value="NZ_CAJPVI010000057.1"/>
</dbReference>
<reference evidence="2 3" key="1">
    <citation type="submission" date="2021-03" db="EMBL/GenBank/DDBJ databases">
        <authorList>
            <person name="Peeters C."/>
        </authorList>
    </citation>
    <scope>NUCLEOTIDE SEQUENCE [LARGE SCALE GENOMIC DNA]</scope>
    <source>
        <strain evidence="2 3">LMG 26411</strain>
    </source>
</reference>
<comment type="caution">
    <text evidence="2">The sequence shown here is derived from an EMBL/GenBank/DDBJ whole genome shotgun (WGS) entry which is preliminary data.</text>
</comment>
<dbReference type="CDD" id="cd03441">
    <property type="entry name" value="R_hydratase_like"/>
    <property type="match status" value="1"/>
</dbReference>
<dbReference type="InterPro" id="IPR039569">
    <property type="entry name" value="FAS1-like_DH_region"/>
</dbReference>
<sequence>MLDRNLIGHSLGKRSVVVEEGAVCFYAKAIGDTDPLVSDPEAALAAGFRSVRVPPTFFSCLEGRIFNTMDLLKLAKMDLKRILHAEQSYVYHTPAFAGDVLTYEPKIVDIYDKKDGALEFLVKETRITNQDGVHIADVRGALVQRRI</sequence>
<dbReference type="PIRSF" id="PIRSF018072">
    <property type="entry name" value="UCP018072"/>
    <property type="match status" value="1"/>
</dbReference>
<dbReference type="Proteomes" id="UP000672657">
    <property type="component" value="Unassembled WGS sequence"/>
</dbReference>
<feature type="domain" description="FAS1-like dehydratase" evidence="1">
    <location>
        <begin position="6"/>
        <end position="137"/>
    </location>
</feature>
<accession>A0ABM8TSK8</accession>
<dbReference type="Pfam" id="PF13452">
    <property type="entry name" value="FAS1_DH_region"/>
    <property type="match status" value="1"/>
</dbReference>
<dbReference type="InterPro" id="IPR016709">
    <property type="entry name" value="HadA-like"/>
</dbReference>